<evidence type="ECO:0000256" key="3">
    <source>
        <dbReference type="ARBA" id="ARBA00023172"/>
    </source>
</evidence>
<dbReference type="InterPro" id="IPR010998">
    <property type="entry name" value="Integrase_recombinase_N"/>
</dbReference>
<reference evidence="6" key="1">
    <citation type="submission" date="2019-10" db="EMBL/GenBank/DDBJ databases">
        <authorList>
            <person name="Paulsen S."/>
        </authorList>
    </citation>
    <scope>NUCLEOTIDE SEQUENCE</scope>
    <source>
        <strain evidence="6">LMG 19692</strain>
    </source>
</reference>
<evidence type="ECO:0000256" key="4">
    <source>
        <dbReference type="PROSITE-ProRule" id="PRU01248"/>
    </source>
</evidence>
<dbReference type="InterPro" id="IPR013762">
    <property type="entry name" value="Integrase-like_cat_sf"/>
</dbReference>
<evidence type="ECO:0000256" key="1">
    <source>
        <dbReference type="ARBA" id="ARBA00022908"/>
    </source>
</evidence>
<sequence>MIESKLVESIPYGGRKISTYALVNNDIPLVHPSAFLLHTAVNNLFGTVTTYMKALKSFYKEIISKTNLSIENIERLTDQEMSGYLVGVLQRQRKLKHSSIENHIAVLKEFFKYLYQSGFTTKEMLFSYAYENNEYEQSFLSGVKTDMHEAYFHKKKFQECLLCYVDSQSSFMKKRNELVLQLGYYAGFRAFEVVLAENLNIETFRQLLPKVDFFIPKAIHINIYGKGNSIRTTPFEPSLVKSIYEFIWGEAKHIKSGNMICQENGKLLKDKTFASKLFRKCADKYCENTSLTLEEAQLWKHRGFHKLRKCFATNSVTACRDNGDDPWIYVPQWLGHKRKSTTFGYIYFEALLNKREDVLHALSLEETKYGKDFKRKSEKA</sequence>
<evidence type="ECO:0000313" key="9">
    <source>
        <dbReference type="Proteomes" id="UP001304419"/>
    </source>
</evidence>
<dbReference type="PROSITE" id="PS51900">
    <property type="entry name" value="CB"/>
    <property type="match status" value="1"/>
</dbReference>
<reference evidence="7 9" key="2">
    <citation type="submission" date="2023-10" db="EMBL/GenBank/DDBJ databases">
        <title>To unveil natural product biosynthetic capacity in Pseudoalteromonas.</title>
        <authorList>
            <person name="Wang J."/>
        </authorList>
    </citation>
    <scope>NUCLEOTIDE SEQUENCE [LARGE SCALE GENOMIC DNA]</scope>
    <source>
        <strain evidence="7 9">DSM 15914</strain>
    </source>
</reference>
<dbReference type="RefSeq" id="WP_128583078.1">
    <property type="nucleotide sequence ID" value="NZ_CBCSDF010000013.1"/>
</dbReference>
<dbReference type="Pfam" id="PF02899">
    <property type="entry name" value="Phage_int_SAM_1"/>
    <property type="match status" value="1"/>
</dbReference>
<dbReference type="Proteomes" id="UP000646877">
    <property type="component" value="Unassembled WGS sequence"/>
</dbReference>
<dbReference type="EMBL" id="CP137578">
    <property type="protein sequence ID" value="WOX28615.1"/>
    <property type="molecule type" value="Genomic_DNA"/>
</dbReference>
<keyword evidence="2 4" id="KW-0238">DNA-binding</keyword>
<evidence type="ECO:0000313" key="6">
    <source>
        <dbReference type="EMBL" id="NLR21968.1"/>
    </source>
</evidence>
<proteinExistence type="predicted"/>
<dbReference type="AlphaFoldDB" id="A0A8I2KQI6"/>
<evidence type="ECO:0000313" key="8">
    <source>
        <dbReference type="Proteomes" id="UP000646877"/>
    </source>
</evidence>
<dbReference type="GO" id="GO:0003677">
    <property type="term" value="F:DNA binding"/>
    <property type="evidence" value="ECO:0007669"/>
    <property type="project" value="UniProtKB-UniRule"/>
</dbReference>
<evidence type="ECO:0000313" key="7">
    <source>
        <dbReference type="EMBL" id="WOX28615.1"/>
    </source>
</evidence>
<protein>
    <submittedName>
        <fullName evidence="6">Site-specific integrase</fullName>
    </submittedName>
</protein>
<keyword evidence="3" id="KW-0233">DNA recombination</keyword>
<evidence type="ECO:0000256" key="2">
    <source>
        <dbReference type="ARBA" id="ARBA00023125"/>
    </source>
</evidence>
<dbReference type="Proteomes" id="UP001304419">
    <property type="component" value="Chromosome 1"/>
</dbReference>
<dbReference type="InterPro" id="IPR044068">
    <property type="entry name" value="CB"/>
</dbReference>
<keyword evidence="9" id="KW-1185">Reference proteome</keyword>
<evidence type="ECO:0000259" key="5">
    <source>
        <dbReference type="PROSITE" id="PS51900"/>
    </source>
</evidence>
<gene>
    <name evidence="6" type="ORF">F9Y85_11675</name>
    <name evidence="7" type="ORF">R5H13_18675</name>
</gene>
<dbReference type="Gene3D" id="1.10.443.10">
    <property type="entry name" value="Intergrase catalytic core"/>
    <property type="match status" value="1"/>
</dbReference>
<dbReference type="EMBL" id="WEIA01000006">
    <property type="protein sequence ID" value="NLR21968.1"/>
    <property type="molecule type" value="Genomic_DNA"/>
</dbReference>
<dbReference type="SUPFAM" id="SSF56349">
    <property type="entry name" value="DNA breaking-rejoining enzymes"/>
    <property type="match status" value="1"/>
</dbReference>
<dbReference type="GO" id="GO:0015074">
    <property type="term" value="P:DNA integration"/>
    <property type="evidence" value="ECO:0007669"/>
    <property type="project" value="UniProtKB-KW"/>
</dbReference>
<dbReference type="InterPro" id="IPR004107">
    <property type="entry name" value="Integrase_SAM-like_N"/>
</dbReference>
<dbReference type="CDD" id="cd00397">
    <property type="entry name" value="DNA_BRE_C"/>
    <property type="match status" value="1"/>
</dbReference>
<name>A0A8I2KQI6_9GAMM</name>
<dbReference type="GO" id="GO:0006310">
    <property type="term" value="P:DNA recombination"/>
    <property type="evidence" value="ECO:0007669"/>
    <property type="project" value="UniProtKB-KW"/>
</dbReference>
<keyword evidence="1" id="KW-0229">DNA integration</keyword>
<feature type="domain" description="Core-binding (CB)" evidence="5">
    <location>
        <begin position="36"/>
        <end position="115"/>
    </location>
</feature>
<organism evidence="6 8">
    <name type="scientific">Pseudoalteromonas maricaloris</name>
    <dbReference type="NCBI Taxonomy" id="184924"/>
    <lineage>
        <taxon>Bacteria</taxon>
        <taxon>Pseudomonadati</taxon>
        <taxon>Pseudomonadota</taxon>
        <taxon>Gammaproteobacteria</taxon>
        <taxon>Alteromonadales</taxon>
        <taxon>Pseudoalteromonadaceae</taxon>
        <taxon>Pseudoalteromonas</taxon>
    </lineage>
</organism>
<dbReference type="InterPro" id="IPR011010">
    <property type="entry name" value="DNA_brk_join_enz"/>
</dbReference>
<dbReference type="Gene3D" id="1.10.150.130">
    <property type="match status" value="1"/>
</dbReference>
<accession>A0A8I2KQI6</accession>